<dbReference type="EMBL" id="CAIX01000287">
    <property type="protein sequence ID" value="CCI10548.1"/>
    <property type="molecule type" value="Genomic_DNA"/>
</dbReference>
<sequence length="302" mass="35776">MIRELDLYPSQPFLRSDTMIIIKFELKTYVDRYNQIKVSKKLAEAIQTFYFPFGQDAVQLLSAHHRMRSVGHQDDRNGRNRWRQDSILVSITRLYLAEGDYASALKLMNENIRQKKVHFRLFGDLSGFQARSGHYLHAYDQWKELKRSLDMQWISSMQYIIVDLLIGCLTFHNMDPDMLNTGDFLKQIQSLLQDLRYVTIEITIQVRTQRQKNMRNKNNINKSHSQTRARSIDEEGIRSNWKEHNWLYSCETATLLDNYYWIYASLILGKLSSHNRDHLQPIAPHNVHVVTNDRGRDHTLQF</sequence>
<organism evidence="1 2">
    <name type="scientific">Albugo candida</name>
    <dbReference type="NCBI Taxonomy" id="65357"/>
    <lineage>
        <taxon>Eukaryota</taxon>
        <taxon>Sar</taxon>
        <taxon>Stramenopiles</taxon>
        <taxon>Oomycota</taxon>
        <taxon>Peronosporomycetes</taxon>
        <taxon>Albuginales</taxon>
        <taxon>Albuginaceae</taxon>
        <taxon>Albugo</taxon>
    </lineage>
</organism>
<dbReference type="Gene3D" id="3.40.50.11980">
    <property type="match status" value="1"/>
</dbReference>
<dbReference type="Proteomes" id="UP000053237">
    <property type="component" value="Unassembled WGS sequence"/>
</dbReference>
<dbReference type="STRING" id="65357.A0A024FTT9"/>
<proteinExistence type="predicted"/>
<name>A0A024FTT9_9STRA</name>
<protein>
    <submittedName>
        <fullName evidence="1">Uncharacterized protein</fullName>
    </submittedName>
</protein>
<accession>A0A024FTT9</accession>
<dbReference type="AlphaFoldDB" id="A0A024FTT9"/>
<dbReference type="InParanoid" id="A0A024FTT9"/>
<evidence type="ECO:0000313" key="2">
    <source>
        <dbReference type="Proteomes" id="UP000053237"/>
    </source>
</evidence>
<dbReference type="OrthoDB" id="46913at2759"/>
<evidence type="ECO:0000313" key="1">
    <source>
        <dbReference type="EMBL" id="CCI10548.1"/>
    </source>
</evidence>
<gene>
    <name evidence="1" type="ORF">BN9_106000</name>
</gene>
<keyword evidence="2" id="KW-1185">Reference proteome</keyword>
<reference evidence="1 2" key="1">
    <citation type="submission" date="2012-05" db="EMBL/GenBank/DDBJ databases">
        <title>Recombination and specialization in a pathogen metapopulation.</title>
        <authorList>
            <person name="Gardiner A."/>
            <person name="Kemen E."/>
            <person name="Schultz-Larsen T."/>
            <person name="MacLean D."/>
            <person name="Van Oosterhout C."/>
            <person name="Jones J.D.G."/>
        </authorList>
    </citation>
    <scope>NUCLEOTIDE SEQUENCE [LARGE SCALE GENOMIC DNA]</scope>
    <source>
        <strain evidence="1 2">Ac Nc2</strain>
    </source>
</reference>
<comment type="caution">
    <text evidence="1">The sequence shown here is derived from an EMBL/GenBank/DDBJ whole genome shotgun (WGS) entry which is preliminary data.</text>
</comment>